<dbReference type="STRING" id="37001.A0A1A9X2B5"/>
<dbReference type="Pfam" id="PF08542">
    <property type="entry name" value="Rep_fac_C"/>
    <property type="match status" value="1"/>
</dbReference>
<dbReference type="GO" id="GO:0003677">
    <property type="term" value="F:DNA binding"/>
    <property type="evidence" value="ECO:0007669"/>
    <property type="project" value="UniProtKB-KW"/>
</dbReference>
<dbReference type="GO" id="GO:0006281">
    <property type="term" value="P:DNA repair"/>
    <property type="evidence" value="ECO:0007669"/>
    <property type="project" value="UniProtKB-ARBA"/>
</dbReference>
<dbReference type="GO" id="GO:0003689">
    <property type="term" value="F:DNA clamp loader activity"/>
    <property type="evidence" value="ECO:0007669"/>
    <property type="project" value="TreeGrafter"/>
</dbReference>
<comment type="similarity">
    <text evidence="2">Belongs to the activator 1 small subunits family.</text>
</comment>
<feature type="domain" description="AAA+ ATPase" evidence="11">
    <location>
        <begin position="70"/>
        <end position="201"/>
    </location>
</feature>
<dbReference type="FunFam" id="3.40.50.300:FF:000237">
    <property type="entry name" value="replication factor C subunit 4"/>
    <property type="match status" value="1"/>
</dbReference>
<dbReference type="GO" id="GO:0000076">
    <property type="term" value="P:DNA replication checkpoint signaling"/>
    <property type="evidence" value="ECO:0007669"/>
    <property type="project" value="UniProtKB-ARBA"/>
</dbReference>
<dbReference type="PANTHER" id="PTHR11669">
    <property type="entry name" value="REPLICATION FACTOR C / DNA POLYMERASE III GAMMA-TAU SUBUNIT"/>
    <property type="match status" value="1"/>
</dbReference>
<dbReference type="InterPro" id="IPR050238">
    <property type="entry name" value="DNA_Rep/Repair_Clamp_Loader"/>
</dbReference>
<evidence type="ECO:0000313" key="12">
    <source>
        <dbReference type="EnsemblMetazoa" id="GBRI041726-PA"/>
    </source>
</evidence>
<dbReference type="FunFam" id="1.20.272.10:FF:000011">
    <property type="entry name" value="Replication factor C subunit 2"/>
    <property type="match status" value="1"/>
</dbReference>
<dbReference type="GO" id="GO:0006271">
    <property type="term" value="P:DNA strand elongation involved in DNA replication"/>
    <property type="evidence" value="ECO:0007669"/>
    <property type="project" value="UniProtKB-ARBA"/>
</dbReference>
<evidence type="ECO:0000313" key="13">
    <source>
        <dbReference type="Proteomes" id="UP000091820"/>
    </source>
</evidence>
<reference evidence="13" key="1">
    <citation type="submission" date="2014-03" db="EMBL/GenBank/DDBJ databases">
        <authorList>
            <person name="Aksoy S."/>
            <person name="Warren W."/>
            <person name="Wilson R.K."/>
        </authorList>
    </citation>
    <scope>NUCLEOTIDE SEQUENCE [LARGE SCALE GENOMIC DNA]</scope>
    <source>
        <strain evidence="13">IAEA</strain>
    </source>
</reference>
<dbReference type="InterPro" id="IPR008921">
    <property type="entry name" value="DNA_pol3_clamp-load_cplx_C"/>
</dbReference>
<dbReference type="Gene3D" id="1.10.8.60">
    <property type="match status" value="1"/>
</dbReference>
<dbReference type="CDD" id="cd00009">
    <property type="entry name" value="AAA"/>
    <property type="match status" value="1"/>
</dbReference>
<keyword evidence="3" id="KW-0235">DNA replication</keyword>
<dbReference type="GO" id="GO:0005634">
    <property type="term" value="C:nucleus"/>
    <property type="evidence" value="ECO:0007669"/>
    <property type="project" value="UniProtKB-SubCell"/>
</dbReference>
<dbReference type="Pfam" id="PF00004">
    <property type="entry name" value="AAA"/>
    <property type="match status" value="1"/>
</dbReference>
<evidence type="ECO:0000256" key="5">
    <source>
        <dbReference type="ARBA" id="ARBA00022840"/>
    </source>
</evidence>
<dbReference type="AlphaFoldDB" id="A0A1A9X2B5"/>
<feature type="compositionally biased region" description="Low complexity" evidence="10">
    <location>
        <begin position="16"/>
        <end position="31"/>
    </location>
</feature>
<keyword evidence="5" id="KW-0067">ATP-binding</keyword>
<dbReference type="InterPro" id="IPR003593">
    <property type="entry name" value="AAA+_ATPase"/>
</dbReference>
<evidence type="ECO:0000256" key="4">
    <source>
        <dbReference type="ARBA" id="ARBA00022741"/>
    </source>
</evidence>
<dbReference type="PANTHER" id="PTHR11669:SF20">
    <property type="entry name" value="REPLICATION FACTOR C SUBUNIT 4"/>
    <property type="match status" value="1"/>
</dbReference>
<dbReference type="Gene3D" id="1.20.272.10">
    <property type="match status" value="1"/>
</dbReference>
<dbReference type="CDD" id="cd18140">
    <property type="entry name" value="HLD_clamp_RFC"/>
    <property type="match status" value="1"/>
</dbReference>
<dbReference type="GO" id="GO:0031391">
    <property type="term" value="C:Elg1 RFC-like complex"/>
    <property type="evidence" value="ECO:0007669"/>
    <property type="project" value="UniProtKB-ARBA"/>
</dbReference>
<reference evidence="12" key="2">
    <citation type="submission" date="2020-05" db="UniProtKB">
        <authorList>
            <consortium name="EnsemblMetazoa"/>
        </authorList>
    </citation>
    <scope>IDENTIFICATION</scope>
    <source>
        <strain evidence="12">IAEA</strain>
    </source>
</reference>
<dbReference type="NCBIfam" id="NF001679">
    <property type="entry name" value="PRK00440.1"/>
    <property type="match status" value="1"/>
</dbReference>
<dbReference type="FunFam" id="1.10.8.60:FF:000032">
    <property type="entry name" value="Replication factor C subunit 4"/>
    <property type="match status" value="1"/>
</dbReference>
<evidence type="ECO:0000256" key="1">
    <source>
        <dbReference type="ARBA" id="ARBA00004123"/>
    </source>
</evidence>
<comment type="subcellular location">
    <subcellularLocation>
        <location evidence="1">Nucleus</location>
    </subcellularLocation>
</comment>
<dbReference type="GO" id="GO:0005524">
    <property type="term" value="F:ATP binding"/>
    <property type="evidence" value="ECO:0007669"/>
    <property type="project" value="UniProtKB-KW"/>
</dbReference>
<dbReference type="InterPro" id="IPR013748">
    <property type="entry name" value="Rep_factorC_C"/>
</dbReference>
<evidence type="ECO:0000256" key="6">
    <source>
        <dbReference type="ARBA" id="ARBA00023125"/>
    </source>
</evidence>
<sequence>MHAFLKTGKTTSFDKSQQPSTSTGQQSGQSGSRRKPPAPWVEKYRPKSVEDVVEQSEVVAVLRKCVEGSDLPNMLLYGPPGTGKTSTILAAARQIFGDMFRERILELNASDERGINVVRTKIKNFAQLTASNTRPDGRSCPPFKIIILDEADSMTHAAQAALRRTMEKESRSTRFCLVCNYVSRIIEPITSRCTKFRFKPLQEKQIIERLKHICGLEGVQIEEEAFKTIVEISAGDMRRAITTLQSCYRLKGAQHKISTSDLFEMSGMLPQHYMEDYLEVCRSGDYTKLEEFVEQLGYEAYSVGQMLEQFNEYVLRSPFLTDMQKARICDKLGESSYRVQDGGSEYLQIMDLGCAIILALRDK</sequence>
<dbReference type="Proteomes" id="UP000091820">
    <property type="component" value="Unassembled WGS sequence"/>
</dbReference>
<dbReference type="SUPFAM" id="SSF52540">
    <property type="entry name" value="P-loop containing nucleoside triphosphate hydrolases"/>
    <property type="match status" value="1"/>
</dbReference>
<keyword evidence="6" id="KW-0238">DNA-binding</keyword>
<name>A0A1A9X2B5_9MUSC</name>
<dbReference type="GO" id="GO:0005663">
    <property type="term" value="C:DNA replication factor C complex"/>
    <property type="evidence" value="ECO:0007669"/>
    <property type="project" value="TreeGrafter"/>
</dbReference>
<keyword evidence="13" id="KW-1185">Reference proteome</keyword>
<keyword evidence="7" id="KW-0539">Nucleus</keyword>
<dbReference type="SMART" id="SM00382">
    <property type="entry name" value="AAA"/>
    <property type="match status" value="1"/>
</dbReference>
<dbReference type="Gene3D" id="3.40.50.300">
    <property type="entry name" value="P-loop containing nucleotide triphosphate hydrolases"/>
    <property type="match status" value="1"/>
</dbReference>
<organism evidence="12 13">
    <name type="scientific">Glossina brevipalpis</name>
    <dbReference type="NCBI Taxonomy" id="37001"/>
    <lineage>
        <taxon>Eukaryota</taxon>
        <taxon>Metazoa</taxon>
        <taxon>Ecdysozoa</taxon>
        <taxon>Arthropoda</taxon>
        <taxon>Hexapoda</taxon>
        <taxon>Insecta</taxon>
        <taxon>Pterygota</taxon>
        <taxon>Neoptera</taxon>
        <taxon>Endopterygota</taxon>
        <taxon>Diptera</taxon>
        <taxon>Brachycera</taxon>
        <taxon>Muscomorpha</taxon>
        <taxon>Hippoboscoidea</taxon>
        <taxon>Glossinidae</taxon>
        <taxon>Glossina</taxon>
    </lineage>
</organism>
<dbReference type="Pfam" id="PF21960">
    <property type="entry name" value="RCF1-5-like_lid"/>
    <property type="match status" value="1"/>
</dbReference>
<keyword evidence="4" id="KW-0547">Nucleotide-binding</keyword>
<dbReference type="InterPro" id="IPR003959">
    <property type="entry name" value="ATPase_AAA_core"/>
</dbReference>
<accession>A0A1A9X2B5</accession>
<dbReference type="VEuPathDB" id="VectorBase:GBRI041726"/>
<dbReference type="InterPro" id="IPR027417">
    <property type="entry name" value="P-loop_NTPase"/>
</dbReference>
<evidence type="ECO:0000256" key="8">
    <source>
        <dbReference type="ARBA" id="ARBA00040745"/>
    </source>
</evidence>
<evidence type="ECO:0000256" key="9">
    <source>
        <dbReference type="ARBA" id="ARBA00075373"/>
    </source>
</evidence>
<dbReference type="EnsemblMetazoa" id="GBRI041726-RA">
    <property type="protein sequence ID" value="GBRI041726-PA"/>
    <property type="gene ID" value="GBRI041726"/>
</dbReference>
<evidence type="ECO:0000259" key="11">
    <source>
        <dbReference type="SMART" id="SM00382"/>
    </source>
</evidence>
<dbReference type="GO" id="GO:0016887">
    <property type="term" value="F:ATP hydrolysis activity"/>
    <property type="evidence" value="ECO:0007669"/>
    <property type="project" value="InterPro"/>
</dbReference>
<dbReference type="InterPro" id="IPR047854">
    <property type="entry name" value="RFC_lid"/>
</dbReference>
<evidence type="ECO:0000256" key="3">
    <source>
        <dbReference type="ARBA" id="ARBA00022705"/>
    </source>
</evidence>
<evidence type="ECO:0000256" key="10">
    <source>
        <dbReference type="SAM" id="MobiDB-lite"/>
    </source>
</evidence>
<feature type="region of interest" description="Disordered" evidence="10">
    <location>
        <begin position="1"/>
        <end position="43"/>
    </location>
</feature>
<evidence type="ECO:0000256" key="2">
    <source>
        <dbReference type="ARBA" id="ARBA00005378"/>
    </source>
</evidence>
<evidence type="ECO:0000256" key="7">
    <source>
        <dbReference type="ARBA" id="ARBA00023242"/>
    </source>
</evidence>
<dbReference type="SUPFAM" id="SSF48019">
    <property type="entry name" value="post-AAA+ oligomerization domain-like"/>
    <property type="match status" value="1"/>
</dbReference>
<protein>
    <recommendedName>
        <fullName evidence="8">Replication factor C subunit 2</fullName>
    </recommendedName>
    <alternativeName>
        <fullName evidence="9">Activator 1 41 kDa subunit</fullName>
    </alternativeName>
</protein>
<proteinExistence type="inferred from homology"/>